<sequence length="112" mass="12177">MEGSGQMPNAACVWDEAVFGKDGQRQGRGLIAVLRQIFFCMLPPEPGLSGAGKGGARAGIGLASDRPTHPLRGTLRVGWSLCFFFSVLTSEHSPDRQPLLLWVDVFMLTYLI</sequence>
<reference evidence="1 2" key="1">
    <citation type="submission" date="2017-04" db="EMBL/GenBank/DDBJ databases">
        <title>Kefir bacterial isolates.</title>
        <authorList>
            <person name="Kim Y."/>
            <person name="Blasche S."/>
            <person name="Patil K.R."/>
        </authorList>
    </citation>
    <scope>NUCLEOTIDE SEQUENCE [LARGE SCALE GENOMIC DNA]</scope>
    <source>
        <strain evidence="1 2">KR</strain>
    </source>
</reference>
<dbReference type="EMBL" id="NCXK01000070">
    <property type="protein sequence ID" value="PAK74920.1"/>
    <property type="molecule type" value="Genomic_DNA"/>
</dbReference>
<comment type="caution">
    <text evidence="1">The sequence shown here is derived from an EMBL/GenBank/DDBJ whole genome shotgun (WGS) entry which is preliminary data.</text>
</comment>
<dbReference type="RefSeq" id="WP_095350612.1">
    <property type="nucleotide sequence ID" value="NZ_PDEU01000032.1"/>
</dbReference>
<accession>A0A269XNT1</accession>
<evidence type="ECO:0000313" key="1">
    <source>
        <dbReference type="EMBL" id="PAK74920.1"/>
    </source>
</evidence>
<protein>
    <submittedName>
        <fullName evidence="1">Uncharacterized protein</fullName>
    </submittedName>
</protein>
<gene>
    <name evidence="1" type="ORF">B8X00_13875</name>
</gene>
<dbReference type="Proteomes" id="UP000216151">
    <property type="component" value="Unassembled WGS sequence"/>
</dbReference>
<proteinExistence type="predicted"/>
<organism evidence="1 2">
    <name type="scientific">Acetobacter fabarum</name>
    <dbReference type="NCBI Taxonomy" id="483199"/>
    <lineage>
        <taxon>Bacteria</taxon>
        <taxon>Pseudomonadati</taxon>
        <taxon>Pseudomonadota</taxon>
        <taxon>Alphaproteobacteria</taxon>
        <taxon>Acetobacterales</taxon>
        <taxon>Acetobacteraceae</taxon>
        <taxon>Acetobacter</taxon>
    </lineage>
</organism>
<name>A0A269XNT1_9PROT</name>
<keyword evidence="2" id="KW-1185">Reference proteome</keyword>
<dbReference type="AlphaFoldDB" id="A0A269XNT1"/>
<evidence type="ECO:0000313" key="2">
    <source>
        <dbReference type="Proteomes" id="UP000216151"/>
    </source>
</evidence>